<feature type="coiled-coil region" evidence="4">
    <location>
        <begin position="427"/>
        <end position="531"/>
    </location>
</feature>
<organism evidence="7 8">
    <name type="scientific">Caproicibacterium amylolyticum</name>
    <dbReference type="NCBI Taxonomy" id="2766537"/>
    <lineage>
        <taxon>Bacteria</taxon>
        <taxon>Bacillati</taxon>
        <taxon>Bacillota</taxon>
        <taxon>Clostridia</taxon>
        <taxon>Eubacteriales</taxon>
        <taxon>Oscillospiraceae</taxon>
        <taxon>Caproicibacterium</taxon>
    </lineage>
</organism>
<dbReference type="Proteomes" id="UP000516046">
    <property type="component" value="Chromosome"/>
</dbReference>
<dbReference type="EMBL" id="CP060696">
    <property type="protein sequence ID" value="QNO18285.1"/>
    <property type="molecule type" value="Genomic_DNA"/>
</dbReference>
<gene>
    <name evidence="7" type="ORF">H6X83_01060</name>
</gene>
<name>A0A7G9WHX3_9FIRM</name>
<feature type="coiled-coil region" evidence="4">
    <location>
        <begin position="215"/>
        <end position="362"/>
    </location>
</feature>
<keyword evidence="4" id="KW-0175">Coiled coil</keyword>
<sequence>MKPLHLRMKAFGSYLHETEIDFTALGEHPLFLITGATGGGKTTILDAMCFALYCRATGGRRSWEGMRSLSAQQEDETLVEFTFAYRGTDYKWLRSIQDYYSKRTDSVRVKETHECYRKNADGAWELLCAGAEGRVREQAEQLLGLTCEQFSQVVVLPQGDFLKLLLSTSREKAALLQTLFATQKWEHLTQRMRGRAAALAKQAGQNDAACASIFARENVKNLAALQEKCAVLQKNLQNLQALSKAAKEKQEQCNRLYDIASKTAAAYDLTKKRDTELEAAKLRVQKTGEQNQQAQSALPQAQQLREKAAKLREQAAALQGALEAARKLDALQKNIHTEKIRLEQGQKQLEQAEQTQKEAQARWEKGMAFSDTLNGQVEQLPQISAEIEAELRANAAAAVATDLRQNCPCPVCGAVHHPHPAVPSARLAELRQKQAEAAKAAETLKKARMKLKTLEQQRGQAQQSAMQIRAQLADLQNRIAAEEATEKAIAGQMNGSATLAEMEQSVQNLRKQSAQMEQQEAQLRMTAAEVQSRAAAAAEALQKAHADQAEAQAQYQLVLLEYRSQPGVPQDTERPDEKAAQRQREEAQTAAASLAEQTGRAAESLHSGQQSFTQLTELAKQGESLQKQYEAAARLADLLSGKTKQRVPIQQFVLGIMLDDILASANSFFADLSSGRYRLLRKTAPTGGNALGGLDLAVLDAASGGERDVGTLSGGELFLASLSLAFGLSDVVQGYSGAVRLDALFIDEGFGSLDQETLDTAMGALLRLQESGRTVGIISHVTELQDVIKKQLIVDRLPDGSSCVKLVVS</sequence>
<evidence type="ECO:0000313" key="8">
    <source>
        <dbReference type="Proteomes" id="UP000516046"/>
    </source>
</evidence>
<evidence type="ECO:0000256" key="3">
    <source>
        <dbReference type="ARBA" id="ARBA00013368"/>
    </source>
</evidence>
<evidence type="ECO:0000256" key="1">
    <source>
        <dbReference type="ARBA" id="ARBA00006930"/>
    </source>
</evidence>
<dbReference type="SUPFAM" id="SSF52540">
    <property type="entry name" value="P-loop containing nucleoside triphosphate hydrolases"/>
    <property type="match status" value="1"/>
</dbReference>
<dbReference type="PANTHER" id="PTHR32114:SF2">
    <property type="entry name" value="ABC TRANSPORTER ABCH.3"/>
    <property type="match status" value="1"/>
</dbReference>
<dbReference type="InterPro" id="IPR027417">
    <property type="entry name" value="P-loop_NTPase"/>
</dbReference>
<comment type="similarity">
    <text evidence="1">Belongs to the SMC family. SbcC subfamily.</text>
</comment>
<keyword evidence="8" id="KW-1185">Reference proteome</keyword>
<dbReference type="RefSeq" id="WP_212507350.1">
    <property type="nucleotide sequence ID" value="NZ_CP060696.1"/>
</dbReference>
<dbReference type="Gene3D" id="3.40.50.300">
    <property type="entry name" value="P-loop containing nucleotide triphosphate hydrolases"/>
    <property type="match status" value="2"/>
</dbReference>
<dbReference type="AlphaFoldDB" id="A0A7G9WHX3"/>
<feature type="domain" description="Rad50/SbcC-type AAA" evidence="6">
    <location>
        <begin position="6"/>
        <end position="253"/>
    </location>
</feature>
<comment type="subunit">
    <text evidence="2">Heterodimer of SbcC and SbcD.</text>
</comment>
<evidence type="ECO:0000259" key="6">
    <source>
        <dbReference type="Pfam" id="PF13476"/>
    </source>
</evidence>
<evidence type="ECO:0000313" key="7">
    <source>
        <dbReference type="EMBL" id="QNO18285.1"/>
    </source>
</evidence>
<evidence type="ECO:0000256" key="5">
    <source>
        <dbReference type="SAM" id="MobiDB-lite"/>
    </source>
</evidence>
<evidence type="ECO:0000256" key="4">
    <source>
        <dbReference type="SAM" id="Coils"/>
    </source>
</evidence>
<protein>
    <recommendedName>
        <fullName evidence="3">Nuclease SbcCD subunit C</fullName>
    </recommendedName>
</protein>
<dbReference type="Pfam" id="PF13476">
    <property type="entry name" value="AAA_23"/>
    <property type="match status" value="1"/>
</dbReference>
<accession>A0A7G9WHX3</accession>
<dbReference type="KEGG" id="caml:H6X83_01060"/>
<proteinExistence type="inferred from homology"/>
<evidence type="ECO:0000256" key="2">
    <source>
        <dbReference type="ARBA" id="ARBA00011322"/>
    </source>
</evidence>
<feature type="compositionally biased region" description="Basic and acidic residues" evidence="5">
    <location>
        <begin position="571"/>
        <end position="587"/>
    </location>
</feature>
<dbReference type="PANTHER" id="PTHR32114">
    <property type="entry name" value="ABC TRANSPORTER ABCH.3"/>
    <property type="match status" value="1"/>
</dbReference>
<feature type="region of interest" description="Disordered" evidence="5">
    <location>
        <begin position="566"/>
        <end position="588"/>
    </location>
</feature>
<dbReference type="InterPro" id="IPR038729">
    <property type="entry name" value="Rad50/SbcC_AAA"/>
</dbReference>
<dbReference type="GO" id="GO:0006302">
    <property type="term" value="P:double-strand break repair"/>
    <property type="evidence" value="ECO:0007669"/>
    <property type="project" value="InterPro"/>
</dbReference>
<reference evidence="7 8" key="1">
    <citation type="submission" date="2020-08" db="EMBL/GenBank/DDBJ databases">
        <authorList>
            <person name="Ren C."/>
            <person name="Gu Y."/>
            <person name="Xu Y."/>
        </authorList>
    </citation>
    <scope>NUCLEOTIDE SEQUENCE [LARGE SCALE GENOMIC DNA]</scope>
    <source>
        <strain evidence="7 8">LBM18003</strain>
    </source>
</reference>
<dbReference type="GO" id="GO:0016887">
    <property type="term" value="F:ATP hydrolysis activity"/>
    <property type="evidence" value="ECO:0007669"/>
    <property type="project" value="InterPro"/>
</dbReference>
<dbReference type="Pfam" id="PF13558">
    <property type="entry name" value="SbcC_Walker_B"/>
    <property type="match status" value="1"/>
</dbReference>